<organism evidence="2 3">
    <name type="scientific">Olea europaea subsp. europaea</name>
    <dbReference type="NCBI Taxonomy" id="158383"/>
    <lineage>
        <taxon>Eukaryota</taxon>
        <taxon>Viridiplantae</taxon>
        <taxon>Streptophyta</taxon>
        <taxon>Embryophyta</taxon>
        <taxon>Tracheophyta</taxon>
        <taxon>Spermatophyta</taxon>
        <taxon>Magnoliopsida</taxon>
        <taxon>eudicotyledons</taxon>
        <taxon>Gunneridae</taxon>
        <taxon>Pentapetalae</taxon>
        <taxon>asterids</taxon>
        <taxon>lamiids</taxon>
        <taxon>Lamiales</taxon>
        <taxon>Oleaceae</taxon>
        <taxon>Oleeae</taxon>
        <taxon>Olea</taxon>
    </lineage>
</organism>
<keyword evidence="3" id="KW-1185">Reference proteome</keyword>
<evidence type="ECO:0000313" key="3">
    <source>
        <dbReference type="Proteomes" id="UP000594638"/>
    </source>
</evidence>
<evidence type="ECO:0000256" key="1">
    <source>
        <dbReference type="SAM" id="MobiDB-lite"/>
    </source>
</evidence>
<reference evidence="2 3" key="1">
    <citation type="submission" date="2019-12" db="EMBL/GenBank/DDBJ databases">
        <authorList>
            <person name="Alioto T."/>
            <person name="Alioto T."/>
            <person name="Gomez Garrido J."/>
        </authorList>
    </citation>
    <scope>NUCLEOTIDE SEQUENCE [LARGE SCALE GENOMIC DNA]</scope>
</reference>
<dbReference type="Gramene" id="OE9A035199T1">
    <property type="protein sequence ID" value="OE9A035199C1"/>
    <property type="gene ID" value="OE9A035199"/>
</dbReference>
<proteinExistence type="predicted"/>
<dbReference type="EMBL" id="CACTIH010000279">
    <property type="protein sequence ID" value="CAA2958718.1"/>
    <property type="molecule type" value="Genomic_DNA"/>
</dbReference>
<dbReference type="Proteomes" id="UP000594638">
    <property type="component" value="Unassembled WGS sequence"/>
</dbReference>
<dbReference type="AlphaFoldDB" id="A0A8S0PVW8"/>
<feature type="region of interest" description="Disordered" evidence="1">
    <location>
        <begin position="1"/>
        <end position="26"/>
    </location>
</feature>
<name>A0A8S0PVW8_OLEEU</name>
<sequence length="49" mass="4905">MVVVVENGGSDCGDGDDDDGGSASNEARCRLDVDGVDRIGEAVVCAASF</sequence>
<comment type="caution">
    <text evidence="2">The sequence shown here is derived from an EMBL/GenBank/DDBJ whole genome shotgun (WGS) entry which is preliminary data.</text>
</comment>
<protein>
    <submittedName>
        <fullName evidence="2">Uncharacterized protein</fullName>
    </submittedName>
</protein>
<accession>A0A8S0PVW8</accession>
<gene>
    <name evidence="2" type="ORF">OLEA9_A035199</name>
</gene>
<evidence type="ECO:0000313" key="2">
    <source>
        <dbReference type="EMBL" id="CAA2958718.1"/>
    </source>
</evidence>